<evidence type="ECO:0000256" key="1">
    <source>
        <dbReference type="SAM" id="MobiDB-lite"/>
    </source>
</evidence>
<feature type="region of interest" description="Disordered" evidence="1">
    <location>
        <begin position="1"/>
        <end position="67"/>
    </location>
</feature>
<feature type="compositionally biased region" description="Basic residues" evidence="1">
    <location>
        <begin position="1"/>
        <end position="10"/>
    </location>
</feature>
<reference evidence="2" key="1">
    <citation type="submission" date="2022-06" db="EMBL/GenBank/DDBJ databases">
        <title>Complete genome sequences of two strains of the flax pathogen Septoria linicola.</title>
        <authorList>
            <person name="Lapalu N."/>
            <person name="Simon A."/>
            <person name="Demenou B."/>
            <person name="Paumier D."/>
            <person name="Guillot M.-P."/>
            <person name="Gout L."/>
            <person name="Valade R."/>
        </authorList>
    </citation>
    <scope>NUCLEOTIDE SEQUENCE</scope>
    <source>
        <strain evidence="2">SE15195</strain>
    </source>
</reference>
<proteinExistence type="predicted"/>
<protein>
    <submittedName>
        <fullName evidence="2">Uncharacterized protein</fullName>
    </submittedName>
</protein>
<evidence type="ECO:0000313" key="3">
    <source>
        <dbReference type="Proteomes" id="UP001056384"/>
    </source>
</evidence>
<evidence type="ECO:0000313" key="2">
    <source>
        <dbReference type="EMBL" id="USW48921.1"/>
    </source>
</evidence>
<accession>A0A9Q9AMZ4</accession>
<dbReference type="AlphaFoldDB" id="A0A9Q9AMZ4"/>
<dbReference type="Proteomes" id="UP001056384">
    <property type="component" value="Chromosome 2"/>
</dbReference>
<feature type="compositionally biased region" description="Basic and acidic residues" evidence="1">
    <location>
        <begin position="32"/>
        <end position="41"/>
    </location>
</feature>
<dbReference type="EMBL" id="CP099419">
    <property type="protein sequence ID" value="USW48921.1"/>
    <property type="molecule type" value="Genomic_DNA"/>
</dbReference>
<keyword evidence="3" id="KW-1185">Reference proteome</keyword>
<sequence length="67" mass="7656">MAWKSYKGKGKAPLSPGDDDFTADMITETEMMEARGKRPQEAPESNQINDRNATDHPFDRSQQVDWQ</sequence>
<organism evidence="2 3">
    <name type="scientific">Septoria linicola</name>
    <dbReference type="NCBI Taxonomy" id="215465"/>
    <lineage>
        <taxon>Eukaryota</taxon>
        <taxon>Fungi</taxon>
        <taxon>Dikarya</taxon>
        <taxon>Ascomycota</taxon>
        <taxon>Pezizomycotina</taxon>
        <taxon>Dothideomycetes</taxon>
        <taxon>Dothideomycetidae</taxon>
        <taxon>Mycosphaerellales</taxon>
        <taxon>Mycosphaerellaceae</taxon>
        <taxon>Septoria</taxon>
    </lineage>
</organism>
<gene>
    <name evidence="2" type="ORF">Slin15195_G022400</name>
</gene>
<name>A0A9Q9AMZ4_9PEZI</name>